<reference evidence="2 3" key="1">
    <citation type="submission" date="2018-08" db="EMBL/GenBank/DDBJ databases">
        <title>Genome sequence of strict halophilic Halobacillus trueperi SS1 isolated from Lunsu, a salty water body of North West Himalayas.</title>
        <authorList>
            <person name="Gupta S."/>
            <person name="Sharma P."/>
            <person name="Dev K."/>
            <person name="Baumler D."/>
            <person name="Sourirajan A."/>
        </authorList>
    </citation>
    <scope>NUCLEOTIDE SEQUENCE [LARGE SCALE GENOMIC DNA]</scope>
    <source>
        <strain evidence="2 3">SS1</strain>
    </source>
</reference>
<dbReference type="AlphaFoldDB" id="A0A3D8VLP6"/>
<comment type="caution">
    <text evidence="2">The sequence shown here is derived from an EMBL/GenBank/DDBJ whole genome shotgun (WGS) entry which is preliminary data.</text>
</comment>
<dbReference type="InterPro" id="IPR043502">
    <property type="entry name" value="DNA/RNA_pol_sf"/>
</dbReference>
<proteinExistence type="predicted"/>
<dbReference type="RefSeq" id="WP_115894510.1">
    <property type="nucleotide sequence ID" value="NZ_QTLC01000048.1"/>
</dbReference>
<dbReference type="CDD" id="cd01651">
    <property type="entry name" value="RT_G2_intron"/>
    <property type="match status" value="1"/>
</dbReference>
<dbReference type="EMBL" id="QTLC01000048">
    <property type="protein sequence ID" value="RDY70336.1"/>
    <property type="molecule type" value="Genomic_DNA"/>
</dbReference>
<name>A0A3D8VLP6_9BACI</name>
<dbReference type="InterPro" id="IPR051083">
    <property type="entry name" value="GrpII_Intron_Splice-Mob/Def"/>
</dbReference>
<gene>
    <name evidence="2" type="ORF">DXT76_13800</name>
</gene>
<dbReference type="PANTHER" id="PTHR34047">
    <property type="entry name" value="NUCLEAR INTRON MATURASE 1, MITOCHONDRIAL-RELATED"/>
    <property type="match status" value="1"/>
</dbReference>
<dbReference type="InterPro" id="IPR000477">
    <property type="entry name" value="RT_dom"/>
</dbReference>
<evidence type="ECO:0000313" key="2">
    <source>
        <dbReference type="EMBL" id="RDY70336.1"/>
    </source>
</evidence>
<protein>
    <submittedName>
        <fullName evidence="2">RNA-dependent DNA polymerase</fullName>
    </submittedName>
</protein>
<evidence type="ECO:0000313" key="3">
    <source>
        <dbReference type="Proteomes" id="UP000257032"/>
    </source>
</evidence>
<accession>A0A3D8VLP6</accession>
<dbReference type="SUPFAM" id="SSF56672">
    <property type="entry name" value="DNA/RNA polymerases"/>
    <property type="match status" value="1"/>
</dbReference>
<dbReference type="Pfam" id="PF00078">
    <property type="entry name" value="RVT_1"/>
    <property type="match status" value="1"/>
</dbReference>
<evidence type="ECO:0000259" key="1">
    <source>
        <dbReference type="PROSITE" id="PS50878"/>
    </source>
</evidence>
<organism evidence="2 3">
    <name type="scientific">Halobacillus trueperi</name>
    <dbReference type="NCBI Taxonomy" id="156205"/>
    <lineage>
        <taxon>Bacteria</taxon>
        <taxon>Bacillati</taxon>
        <taxon>Bacillota</taxon>
        <taxon>Bacilli</taxon>
        <taxon>Bacillales</taxon>
        <taxon>Bacillaceae</taxon>
        <taxon>Halobacillus</taxon>
    </lineage>
</organism>
<dbReference type="PANTHER" id="PTHR34047:SF8">
    <property type="entry name" value="PROTEIN YKFC"/>
    <property type="match status" value="1"/>
</dbReference>
<dbReference type="Proteomes" id="UP000257032">
    <property type="component" value="Unassembled WGS sequence"/>
</dbReference>
<feature type="domain" description="Reverse transcriptase" evidence="1">
    <location>
        <begin position="1"/>
        <end position="289"/>
    </location>
</feature>
<dbReference type="PROSITE" id="PS50878">
    <property type="entry name" value="RT_POL"/>
    <property type="match status" value="1"/>
</dbReference>
<sequence length="360" mass="43202">MKRYSNLFSQVIDYENLYEAYINAKKGKRFRGEVLEFTNNLEENLIQLQNELIHKTYRVGRYREFHVFEPKKRLIMALPFRDRVVQWAIYKVLEPLFDMQFIRDSYACREGMGTQRAADRLQYWMRKKDRGPCRKPYYLKLDISKYFYRIDHDVLLNILGRKVKDPELMNLLELIIKCEETNFGVPLGDHHFENDRLEGMGMPIGNLTSQLFANLYLNELDQYAKHDMRIKHYIRYMDDVTILHDSKQELHRILEEIDAFLRSELKLQLNNKTTIRPIKDGIEFVGFRIWPTHRKLKKKTVKKMNNRLKYVKKAFARGEVSLESIRSTLFSYLGFMEHADCHHLKNKVLREFVLSKDSTK</sequence>